<organism evidence="5">
    <name type="scientific">Asparagopsis taxiformis</name>
    <dbReference type="NCBI Taxonomy" id="260499"/>
    <lineage>
        <taxon>Eukaryota</taxon>
        <taxon>Rhodophyta</taxon>
        <taxon>Florideophyceae</taxon>
        <taxon>Rhodymeniophycidae</taxon>
        <taxon>Bonnemaisoniales</taxon>
        <taxon>Bonnemaisoniaceae</taxon>
        <taxon>Asparagopsis</taxon>
    </lineage>
</organism>
<evidence type="ECO:0000313" key="5">
    <source>
        <dbReference type="EMBL" id="AOM65990.1"/>
    </source>
</evidence>
<evidence type="ECO:0000256" key="4">
    <source>
        <dbReference type="ARBA" id="ARBA00022640"/>
    </source>
</evidence>
<accession>A0A1C9CC82</accession>
<evidence type="ECO:0000256" key="2">
    <source>
        <dbReference type="ARBA" id="ARBA00009068"/>
    </source>
</evidence>
<protein>
    <recommendedName>
        <fullName evidence="3">Uncharacterized protein ycf35</fullName>
    </recommendedName>
</protein>
<dbReference type="PANTHER" id="PTHR39638:SF2">
    <property type="entry name" value="YCF35"/>
    <property type="match status" value="1"/>
</dbReference>
<dbReference type="GeneID" id="29070600"/>
<gene>
    <name evidence="5" type="primary">ycf35</name>
    <name evidence="5" type="ORF">Aspa_111</name>
</gene>
<dbReference type="AlphaFoldDB" id="A0A1C9CC82"/>
<dbReference type="PANTHER" id="PTHR39638">
    <property type="entry name" value="YCF35"/>
    <property type="match status" value="1"/>
</dbReference>
<dbReference type="InterPro" id="IPR009666">
    <property type="entry name" value="Uncharacterised_Ycf35"/>
</dbReference>
<dbReference type="Pfam" id="PF06868">
    <property type="entry name" value="DUF1257"/>
    <property type="match status" value="1"/>
</dbReference>
<evidence type="ECO:0000256" key="1">
    <source>
        <dbReference type="ARBA" id="ARBA00004474"/>
    </source>
</evidence>
<evidence type="ECO:0000256" key="3">
    <source>
        <dbReference type="ARBA" id="ARBA00021585"/>
    </source>
</evidence>
<name>A0A1C9CC82_9FLOR</name>
<comment type="subcellular location">
    <subcellularLocation>
        <location evidence="1">Plastid</location>
    </subcellularLocation>
</comment>
<dbReference type="EMBL" id="KX284717">
    <property type="protein sequence ID" value="AOM65990.1"/>
    <property type="molecule type" value="Genomic_DNA"/>
</dbReference>
<keyword evidence="4 5" id="KW-0934">Plastid</keyword>
<proteinExistence type="inferred from homology"/>
<reference evidence="5" key="1">
    <citation type="journal article" date="2016" name="BMC Biol.">
        <title>Parallel evolution of highly conserved plastid genome architecture in red seaweeds and seed plants.</title>
        <authorList>
            <person name="Lee J."/>
            <person name="Cho C.H."/>
            <person name="Park S.I."/>
            <person name="Choi J.W."/>
            <person name="Song H.S."/>
            <person name="West J.A."/>
            <person name="Bhattacharya D."/>
            <person name="Yoon H.S."/>
        </authorList>
    </citation>
    <scope>NUCLEOTIDE SEQUENCE</scope>
</reference>
<dbReference type="RefSeq" id="YP_009294507.1">
    <property type="nucleotide sequence ID" value="NC_031148.1"/>
</dbReference>
<sequence>MSHFSRIKTTIRNLNILQKTLSYMDLDYKCGKYEIKDYDGNTQLLDILIKGKNDFSYGFMLNNAEYVLVADLQLWNQPISIEKFMDTVTQLYAYNMIVDQSCMEGFNCISNNVERDGSINLVMQRWNY</sequence>
<geneLocation type="plastid" evidence="5"/>
<comment type="similarity">
    <text evidence="2">Belongs to the ycf35 family.</text>
</comment>
<dbReference type="GO" id="GO:0009536">
    <property type="term" value="C:plastid"/>
    <property type="evidence" value="ECO:0007669"/>
    <property type="project" value="UniProtKB-SubCell"/>
</dbReference>